<gene>
    <name evidence="1" type="ORF">GCM10011328_26360</name>
</gene>
<accession>A0ABQ1GTP5</accession>
<evidence type="ECO:0000313" key="1">
    <source>
        <dbReference type="EMBL" id="GGA49749.1"/>
    </source>
</evidence>
<proteinExistence type="predicted"/>
<evidence type="ECO:0000313" key="2">
    <source>
        <dbReference type="Proteomes" id="UP000627464"/>
    </source>
</evidence>
<reference evidence="2" key="1">
    <citation type="journal article" date="2019" name="Int. J. Syst. Evol. Microbiol.">
        <title>The Global Catalogue of Microorganisms (GCM) 10K type strain sequencing project: providing services to taxonomists for standard genome sequencing and annotation.</title>
        <authorList>
            <consortium name="The Broad Institute Genomics Platform"/>
            <consortium name="The Broad Institute Genome Sequencing Center for Infectious Disease"/>
            <person name="Wu L."/>
            <person name="Ma J."/>
        </authorList>
    </citation>
    <scope>NUCLEOTIDE SEQUENCE [LARGE SCALE GENOMIC DNA]</scope>
    <source>
        <strain evidence="2">CGMCC 1.12806</strain>
    </source>
</reference>
<name>A0ABQ1GTP5_9GAMM</name>
<sequence>MSVELVFMIDGRAPGIGIGVGEICTKKYPSLLEANLPKIGDKFHLQHGSTIEQSSSWEVTSLQRFIFPESETYWVICKYLG</sequence>
<organism evidence="1 2">
    <name type="scientific">Hafnia psychrotolerans</name>
    <dbReference type="NCBI Taxonomy" id="1477018"/>
    <lineage>
        <taxon>Bacteria</taxon>
        <taxon>Pseudomonadati</taxon>
        <taxon>Pseudomonadota</taxon>
        <taxon>Gammaproteobacteria</taxon>
        <taxon>Enterobacterales</taxon>
        <taxon>Hafniaceae</taxon>
        <taxon>Hafnia</taxon>
    </lineage>
</organism>
<comment type="caution">
    <text evidence="1">The sequence shown here is derived from an EMBL/GenBank/DDBJ whole genome shotgun (WGS) entry which is preliminary data.</text>
</comment>
<dbReference type="EMBL" id="BMFZ01000006">
    <property type="protein sequence ID" value="GGA49749.1"/>
    <property type="molecule type" value="Genomic_DNA"/>
</dbReference>
<keyword evidence="2" id="KW-1185">Reference proteome</keyword>
<protein>
    <submittedName>
        <fullName evidence="1">Uncharacterized protein</fullName>
    </submittedName>
</protein>
<dbReference type="Proteomes" id="UP000627464">
    <property type="component" value="Unassembled WGS sequence"/>
</dbReference>